<sequence>TGIPSVNPICEIFFTVSIEHRQSDDGVLPSLAVVVEIIKLQRDSRSARTTASLAKRGPSPCVTAIQCICTWHVRLFVHGGYSSFAPMRLDFIPIGARGPISI</sequence>
<name>A0ACC7NU41_9BURK</name>
<keyword evidence="2" id="KW-1185">Reference proteome</keyword>
<proteinExistence type="predicted"/>
<gene>
    <name evidence="1" type="ORF">PQR01_36955</name>
</gene>
<reference evidence="1 2" key="1">
    <citation type="journal article" date="2024" name="Chem. Sci.">
        <title>Discovery of megapolipeptins by genome mining of a Burkholderiales bacteria collection.</title>
        <authorList>
            <person name="Paulo B.S."/>
            <person name="Recchia M.J.J."/>
            <person name="Lee S."/>
            <person name="Fergusson C.H."/>
            <person name="Romanowski S.B."/>
            <person name="Hernandez A."/>
            <person name="Krull N."/>
            <person name="Liu D.Y."/>
            <person name="Cavanagh H."/>
            <person name="Bos A."/>
            <person name="Gray C.A."/>
            <person name="Murphy B.T."/>
            <person name="Linington R.G."/>
            <person name="Eustaquio A.S."/>
        </authorList>
    </citation>
    <scope>NUCLEOTIDE SEQUENCE [LARGE SCALE GENOMIC DNA]</scope>
    <source>
        <strain evidence="1 2">RL18-126-BIB-B</strain>
    </source>
</reference>
<feature type="non-terminal residue" evidence="1">
    <location>
        <position position="1"/>
    </location>
</feature>
<comment type="caution">
    <text evidence="1">The sequence shown here is derived from an EMBL/GenBank/DDBJ whole genome shotgun (WGS) entry which is preliminary data.</text>
</comment>
<accession>A0ACC7NU41</accession>
<evidence type="ECO:0000313" key="1">
    <source>
        <dbReference type="EMBL" id="MFM0108836.1"/>
    </source>
</evidence>
<dbReference type="Proteomes" id="UP001629235">
    <property type="component" value="Unassembled WGS sequence"/>
</dbReference>
<dbReference type="EMBL" id="JAQQDW010000143">
    <property type="protein sequence ID" value="MFM0108836.1"/>
    <property type="molecule type" value="Genomic_DNA"/>
</dbReference>
<organism evidence="1 2">
    <name type="scientific">Paraburkholderia rhynchosiae</name>
    <dbReference type="NCBI Taxonomy" id="487049"/>
    <lineage>
        <taxon>Bacteria</taxon>
        <taxon>Pseudomonadati</taxon>
        <taxon>Pseudomonadota</taxon>
        <taxon>Betaproteobacteria</taxon>
        <taxon>Burkholderiales</taxon>
        <taxon>Burkholderiaceae</taxon>
        <taxon>Paraburkholderia</taxon>
    </lineage>
</organism>
<protein>
    <submittedName>
        <fullName evidence="1">Uncharacterized protein</fullName>
    </submittedName>
</protein>
<evidence type="ECO:0000313" key="2">
    <source>
        <dbReference type="Proteomes" id="UP001629235"/>
    </source>
</evidence>